<dbReference type="GO" id="GO:0033969">
    <property type="term" value="F:gamma-glutamyl-gamma-aminobutyrate hydrolase activity"/>
    <property type="evidence" value="ECO:0007669"/>
    <property type="project" value="TreeGrafter"/>
</dbReference>
<dbReference type="PANTHER" id="PTHR43235:SF1">
    <property type="entry name" value="GLUTAMINE AMIDOTRANSFERASE PB2B2.05-RELATED"/>
    <property type="match status" value="1"/>
</dbReference>
<gene>
    <name evidence="1" type="ORF">PV367_39425</name>
</gene>
<evidence type="ECO:0000313" key="2">
    <source>
        <dbReference type="Proteomes" id="UP001273589"/>
    </source>
</evidence>
<dbReference type="EMBL" id="JARAWN010000449">
    <property type="protein sequence ID" value="MDX3135735.1"/>
    <property type="molecule type" value="Genomic_DNA"/>
</dbReference>
<comment type="caution">
    <text evidence="1">The sequence shown here is derived from an EMBL/GenBank/DDBJ whole genome shotgun (WGS) entry which is preliminary data.</text>
</comment>
<dbReference type="AlphaFoldDB" id="A0AAJ2UQV3"/>
<dbReference type="CDD" id="cd01745">
    <property type="entry name" value="GATase1_2"/>
    <property type="match status" value="1"/>
</dbReference>
<sequence length="244" mass="25703">MTRPLIGVSTYLESGARWGVWELEAALLPVGYPRLVQAAGGVAAMLPPDDPSYAAGAVARLDGLVIAGGPDVDPALYGAERSPRCGPPAPERDAWELALIRAALDIGTPLLGICRGMQLLNVALGGTLVQHLDDHVVEVGVFGRHSVKPVPGTRYADISAEETDVPTYHHQAVDRLGAGLLASAHASDGTVEAIELPDPAWVLGVQWHPEMGEDVRVMRALTEAASCRFRPDPEPGRPPGRDGG</sequence>
<dbReference type="Gene3D" id="3.40.50.880">
    <property type="match status" value="1"/>
</dbReference>
<dbReference type="GO" id="GO:0005829">
    <property type="term" value="C:cytosol"/>
    <property type="evidence" value="ECO:0007669"/>
    <property type="project" value="TreeGrafter"/>
</dbReference>
<organism evidence="1 2">
    <name type="scientific">Streptomyces europaeiscabiei</name>
    <dbReference type="NCBI Taxonomy" id="146819"/>
    <lineage>
        <taxon>Bacteria</taxon>
        <taxon>Bacillati</taxon>
        <taxon>Actinomycetota</taxon>
        <taxon>Actinomycetes</taxon>
        <taxon>Kitasatosporales</taxon>
        <taxon>Streptomycetaceae</taxon>
        <taxon>Streptomyces</taxon>
    </lineage>
</organism>
<dbReference type="RefSeq" id="WP_319698337.1">
    <property type="nucleotide sequence ID" value="NZ_JARAWN010000449.1"/>
</dbReference>
<dbReference type="PANTHER" id="PTHR43235">
    <property type="entry name" value="GLUTAMINE AMIDOTRANSFERASE PB2B2.05-RELATED"/>
    <property type="match status" value="1"/>
</dbReference>
<reference evidence="1" key="1">
    <citation type="journal article" date="2023" name="Microb. Genom.">
        <title>Mesoterricola silvestris gen. nov., sp. nov., Mesoterricola sediminis sp. nov., Geothrix oryzae sp. nov., Geothrix edaphica sp. nov., Geothrix rubra sp. nov., and Geothrix limicola sp. nov., six novel members of Acidobacteriota isolated from soils.</title>
        <authorList>
            <person name="Weisberg A.J."/>
            <person name="Pearce E."/>
            <person name="Kramer C.G."/>
            <person name="Chang J.H."/>
            <person name="Clarke C.R."/>
        </authorList>
    </citation>
    <scope>NUCLEOTIDE SEQUENCE</scope>
    <source>
        <strain evidence="1">ND06-05F</strain>
    </source>
</reference>
<dbReference type="GO" id="GO:0006598">
    <property type="term" value="P:polyamine catabolic process"/>
    <property type="evidence" value="ECO:0007669"/>
    <property type="project" value="TreeGrafter"/>
</dbReference>
<dbReference type="InterPro" id="IPR029062">
    <property type="entry name" value="Class_I_gatase-like"/>
</dbReference>
<dbReference type="InterPro" id="IPR011697">
    <property type="entry name" value="Peptidase_C26"/>
</dbReference>
<keyword evidence="1" id="KW-0378">Hydrolase</keyword>
<proteinExistence type="predicted"/>
<accession>A0AAJ2UQV3</accession>
<dbReference type="InterPro" id="IPR044668">
    <property type="entry name" value="PuuD-like"/>
</dbReference>
<name>A0AAJ2UQV3_9ACTN</name>
<protein>
    <submittedName>
        <fullName evidence="1">Gamma-glutamyl-gamma-aminobutyrate hydrolase family protein</fullName>
    </submittedName>
</protein>
<dbReference type="SUPFAM" id="SSF52317">
    <property type="entry name" value="Class I glutamine amidotransferase-like"/>
    <property type="match status" value="1"/>
</dbReference>
<dbReference type="Pfam" id="PF07722">
    <property type="entry name" value="Peptidase_C26"/>
    <property type="match status" value="1"/>
</dbReference>
<dbReference type="PROSITE" id="PS51273">
    <property type="entry name" value="GATASE_TYPE_1"/>
    <property type="match status" value="1"/>
</dbReference>
<evidence type="ECO:0000313" key="1">
    <source>
        <dbReference type="EMBL" id="MDX3135735.1"/>
    </source>
</evidence>
<dbReference type="Proteomes" id="UP001273589">
    <property type="component" value="Unassembled WGS sequence"/>
</dbReference>